<sequence length="175" mass="17651">GREAAATREAERAQVVATRAADLPEMIARLPTPPPRVEPVVLPAPPPVAGLGGLPVAGRVSREFGAPTDAGPARGLTIAAPPGARVVAPCGGRVAFAGVFRSYGQLLILDCGDGLHAVLAGFARLDATTGDRAAAGEPVGVLGEGGGSAGRAALYLELRRNGQVTDPRPWLAARS</sequence>
<dbReference type="EMBL" id="JAAEDH010000023">
    <property type="protein sequence ID" value="MBR0656853.1"/>
    <property type="molecule type" value="Genomic_DNA"/>
</dbReference>
<feature type="non-terminal residue" evidence="8">
    <location>
        <position position="1"/>
    </location>
</feature>
<evidence type="ECO:0000313" key="9">
    <source>
        <dbReference type="Proteomes" id="UP001196068"/>
    </source>
</evidence>
<dbReference type="GO" id="GO:0046872">
    <property type="term" value="F:metal ion binding"/>
    <property type="evidence" value="ECO:0007669"/>
    <property type="project" value="UniProtKB-KW"/>
</dbReference>
<dbReference type="InterPro" id="IPR011055">
    <property type="entry name" value="Dup_hybrid_motif"/>
</dbReference>
<comment type="caution">
    <text evidence="8">The sequence shown here is derived from an EMBL/GenBank/DDBJ whole genome shotgun (WGS) entry which is preliminary data.</text>
</comment>
<feature type="domain" description="M23ase beta-sheet core" evidence="7">
    <location>
        <begin position="73"/>
        <end position="167"/>
    </location>
</feature>
<keyword evidence="6" id="KW-0482">Metalloprotease</keyword>
<keyword evidence="5" id="KW-0862">Zinc</keyword>
<name>A0AAF1K566_9PROT</name>
<keyword evidence="3" id="KW-0479">Metal-binding</keyword>
<evidence type="ECO:0000256" key="2">
    <source>
        <dbReference type="ARBA" id="ARBA00022670"/>
    </source>
</evidence>
<protein>
    <submittedName>
        <fullName evidence="8">Peptidoglycan DD-metalloendopeptidase family protein</fullName>
    </submittedName>
</protein>
<evidence type="ECO:0000256" key="6">
    <source>
        <dbReference type="ARBA" id="ARBA00023049"/>
    </source>
</evidence>
<dbReference type="PANTHER" id="PTHR21666:SF288">
    <property type="entry name" value="CELL DIVISION PROTEIN YTFB"/>
    <property type="match status" value="1"/>
</dbReference>
<dbReference type="SUPFAM" id="SSF51261">
    <property type="entry name" value="Duplicated hybrid motif"/>
    <property type="match status" value="1"/>
</dbReference>
<evidence type="ECO:0000256" key="5">
    <source>
        <dbReference type="ARBA" id="ARBA00022833"/>
    </source>
</evidence>
<dbReference type="InterPro" id="IPR050570">
    <property type="entry name" value="Cell_wall_metabolism_enzyme"/>
</dbReference>
<keyword evidence="2" id="KW-0645">Protease</keyword>
<evidence type="ECO:0000259" key="7">
    <source>
        <dbReference type="Pfam" id="PF01551"/>
    </source>
</evidence>
<dbReference type="AlphaFoldDB" id="A0AAF1K566"/>
<reference evidence="8" key="1">
    <citation type="submission" date="2020-01" db="EMBL/GenBank/DDBJ databases">
        <authorList>
            <person name="Rat A."/>
        </authorList>
    </citation>
    <scope>NUCLEOTIDE SEQUENCE</scope>
    <source>
        <strain evidence="8">LMG 28251</strain>
    </source>
</reference>
<reference evidence="8" key="2">
    <citation type="journal article" date="2021" name="Syst. Appl. Microbiol.">
        <title>Roseomonas hellenica sp. nov., isolated from roots of wild-growing Alkanna tinctoria.</title>
        <authorList>
            <person name="Rat A."/>
            <person name="Naranjo H.D."/>
            <person name="Lebbe L."/>
            <person name="Cnockaert M."/>
            <person name="Krigas N."/>
            <person name="Grigoriadou K."/>
            <person name="Maloupa E."/>
            <person name="Willems A."/>
        </authorList>
    </citation>
    <scope>NUCLEOTIDE SEQUENCE</scope>
    <source>
        <strain evidence="8">LMG 28251</strain>
    </source>
</reference>
<organism evidence="8 9">
    <name type="scientific">Plastoroseomonas arctica</name>
    <dbReference type="NCBI Taxonomy" id="1509237"/>
    <lineage>
        <taxon>Bacteria</taxon>
        <taxon>Pseudomonadati</taxon>
        <taxon>Pseudomonadota</taxon>
        <taxon>Alphaproteobacteria</taxon>
        <taxon>Acetobacterales</taxon>
        <taxon>Acetobacteraceae</taxon>
        <taxon>Plastoroseomonas</taxon>
    </lineage>
</organism>
<evidence type="ECO:0000256" key="3">
    <source>
        <dbReference type="ARBA" id="ARBA00022723"/>
    </source>
</evidence>
<dbReference type="InterPro" id="IPR016047">
    <property type="entry name" value="M23ase_b-sheet_dom"/>
</dbReference>
<dbReference type="GO" id="GO:0004222">
    <property type="term" value="F:metalloendopeptidase activity"/>
    <property type="evidence" value="ECO:0007669"/>
    <property type="project" value="TreeGrafter"/>
</dbReference>
<comment type="cofactor">
    <cofactor evidence="1">
        <name>Zn(2+)</name>
        <dbReference type="ChEBI" id="CHEBI:29105"/>
    </cofactor>
</comment>
<dbReference type="Gene3D" id="2.70.70.10">
    <property type="entry name" value="Glucose Permease (Domain IIA)"/>
    <property type="match status" value="1"/>
</dbReference>
<evidence type="ECO:0000256" key="1">
    <source>
        <dbReference type="ARBA" id="ARBA00001947"/>
    </source>
</evidence>
<gene>
    <name evidence="8" type="ORF">GXW79_17365</name>
</gene>
<dbReference type="PANTHER" id="PTHR21666">
    <property type="entry name" value="PEPTIDASE-RELATED"/>
    <property type="match status" value="1"/>
</dbReference>
<keyword evidence="9" id="KW-1185">Reference proteome</keyword>
<proteinExistence type="predicted"/>
<keyword evidence="4" id="KW-0378">Hydrolase</keyword>
<dbReference type="CDD" id="cd12797">
    <property type="entry name" value="M23_peptidase"/>
    <property type="match status" value="1"/>
</dbReference>
<evidence type="ECO:0000313" key="8">
    <source>
        <dbReference type="EMBL" id="MBR0656853.1"/>
    </source>
</evidence>
<dbReference type="RefSeq" id="WP_211875723.1">
    <property type="nucleotide sequence ID" value="NZ_JAAEDH010000023.1"/>
</dbReference>
<dbReference type="Pfam" id="PF01551">
    <property type="entry name" value="Peptidase_M23"/>
    <property type="match status" value="1"/>
</dbReference>
<dbReference type="Proteomes" id="UP001196068">
    <property type="component" value="Unassembled WGS sequence"/>
</dbReference>
<accession>A0AAF1K566</accession>
<dbReference type="GO" id="GO:0006508">
    <property type="term" value="P:proteolysis"/>
    <property type="evidence" value="ECO:0007669"/>
    <property type="project" value="UniProtKB-KW"/>
</dbReference>
<evidence type="ECO:0000256" key="4">
    <source>
        <dbReference type="ARBA" id="ARBA00022801"/>
    </source>
</evidence>